<dbReference type="PRINTS" id="PR00039">
    <property type="entry name" value="HTHLYSR"/>
</dbReference>
<evidence type="ECO:0000256" key="3">
    <source>
        <dbReference type="ARBA" id="ARBA00023015"/>
    </source>
</evidence>
<evidence type="ECO:0000313" key="8">
    <source>
        <dbReference type="Proteomes" id="UP000532373"/>
    </source>
</evidence>
<keyword evidence="5" id="KW-0804">Transcription</keyword>
<dbReference type="Proteomes" id="UP000532373">
    <property type="component" value="Unassembled WGS sequence"/>
</dbReference>
<dbReference type="Pfam" id="PF00126">
    <property type="entry name" value="HTH_1"/>
    <property type="match status" value="1"/>
</dbReference>
<organism evidence="7 8">
    <name type="scientific">Aminobacter carboxidus</name>
    <dbReference type="NCBI Taxonomy" id="376165"/>
    <lineage>
        <taxon>Bacteria</taxon>
        <taxon>Pseudomonadati</taxon>
        <taxon>Pseudomonadota</taxon>
        <taxon>Alphaproteobacteria</taxon>
        <taxon>Hyphomicrobiales</taxon>
        <taxon>Phyllobacteriaceae</taxon>
        <taxon>Aminobacter</taxon>
    </lineage>
</organism>
<dbReference type="RefSeq" id="WP_184769487.1">
    <property type="nucleotide sequence ID" value="NZ_JACHGI010000004.1"/>
</dbReference>
<sequence length="312" mass="34792">MVLRNLAKLDLNLLHVFEAVYSEASITRAAETLGVTQPAVSNSLARLRDIFGDQLFVRARQGIAPTPLAETLIGPVREALTALDRTLARHERFDPLASERILSFSMSDYAEAIVLGPFVGELNRLGSTLIVRNRFLAERDLFPGLASGEIDFAVESHPLAEEGFGQRLLFSDEFVCVMRKDHPALAQPLTLERYLALKHLHISNRPRVANLVDGALARLKLKRQVAVHLEHCLAAAAILSRSDLCLTIPTSFVRHFLAADAFVAVPRPFRMPPLQTWLYWHPSSEGSPAHDWVRQVLDDCFPRPEVGQDHFG</sequence>
<evidence type="ECO:0000256" key="4">
    <source>
        <dbReference type="ARBA" id="ARBA00023125"/>
    </source>
</evidence>
<comment type="similarity">
    <text evidence="1">Belongs to the LysR transcriptional regulatory family.</text>
</comment>
<keyword evidence="2" id="KW-0536">Nodulation</keyword>
<dbReference type="InterPro" id="IPR050389">
    <property type="entry name" value="LysR-type_TF"/>
</dbReference>
<comment type="caution">
    <text evidence="7">The sequence shown here is derived from an EMBL/GenBank/DDBJ whole genome shotgun (WGS) entry which is preliminary data.</text>
</comment>
<keyword evidence="4 7" id="KW-0238">DNA-binding</keyword>
<evidence type="ECO:0000259" key="6">
    <source>
        <dbReference type="PROSITE" id="PS50931"/>
    </source>
</evidence>
<accession>A0A8E1WF05</accession>
<reference evidence="7 8" key="1">
    <citation type="submission" date="2020-08" db="EMBL/GenBank/DDBJ databases">
        <title>Genomic Encyclopedia of Type Strains, Phase IV (KMG-IV): sequencing the most valuable type-strain genomes for metagenomic binning, comparative biology and taxonomic classification.</title>
        <authorList>
            <person name="Goeker M."/>
        </authorList>
    </citation>
    <scope>NUCLEOTIDE SEQUENCE [LARGE SCALE GENOMIC DNA]</scope>
    <source>
        <strain evidence="7 8">DSM 17454</strain>
    </source>
</reference>
<dbReference type="Gene3D" id="3.40.190.10">
    <property type="entry name" value="Periplasmic binding protein-like II"/>
    <property type="match status" value="2"/>
</dbReference>
<dbReference type="InterPro" id="IPR037402">
    <property type="entry name" value="YidZ_PBP2"/>
</dbReference>
<dbReference type="InterPro" id="IPR036390">
    <property type="entry name" value="WH_DNA-bd_sf"/>
</dbReference>
<dbReference type="Pfam" id="PF03466">
    <property type="entry name" value="LysR_substrate"/>
    <property type="match status" value="1"/>
</dbReference>
<name>A0A8E1WF05_9HYPH</name>
<keyword evidence="3" id="KW-0805">Transcription regulation</keyword>
<evidence type="ECO:0000256" key="1">
    <source>
        <dbReference type="ARBA" id="ARBA00009437"/>
    </source>
</evidence>
<evidence type="ECO:0000256" key="5">
    <source>
        <dbReference type="ARBA" id="ARBA00023163"/>
    </source>
</evidence>
<dbReference type="PANTHER" id="PTHR30118:SF15">
    <property type="entry name" value="TRANSCRIPTIONAL REGULATORY PROTEIN"/>
    <property type="match status" value="1"/>
</dbReference>
<dbReference type="InterPro" id="IPR005119">
    <property type="entry name" value="LysR_subst-bd"/>
</dbReference>
<dbReference type="InterPro" id="IPR036388">
    <property type="entry name" value="WH-like_DNA-bd_sf"/>
</dbReference>
<dbReference type="SUPFAM" id="SSF46785">
    <property type="entry name" value="Winged helix' DNA-binding domain"/>
    <property type="match status" value="1"/>
</dbReference>
<dbReference type="InterPro" id="IPR000847">
    <property type="entry name" value="LysR_HTH_N"/>
</dbReference>
<dbReference type="EMBL" id="JACHGI010000004">
    <property type="protein sequence ID" value="MBB6467088.1"/>
    <property type="molecule type" value="Genomic_DNA"/>
</dbReference>
<dbReference type="SUPFAM" id="SSF53850">
    <property type="entry name" value="Periplasmic binding protein-like II"/>
    <property type="match status" value="1"/>
</dbReference>
<proteinExistence type="inferred from homology"/>
<dbReference type="PROSITE" id="PS50931">
    <property type="entry name" value="HTH_LYSR"/>
    <property type="match status" value="1"/>
</dbReference>
<dbReference type="CDD" id="cd08417">
    <property type="entry name" value="PBP2_Nitroaromatics_like"/>
    <property type="match status" value="1"/>
</dbReference>
<feature type="domain" description="HTH lysR-type" evidence="6">
    <location>
        <begin position="9"/>
        <end position="66"/>
    </location>
</feature>
<dbReference type="GO" id="GO:0003677">
    <property type="term" value="F:DNA binding"/>
    <property type="evidence" value="ECO:0007669"/>
    <property type="project" value="UniProtKB-KW"/>
</dbReference>
<gene>
    <name evidence="7" type="ORF">HNQ96_002964</name>
</gene>
<dbReference type="PANTHER" id="PTHR30118">
    <property type="entry name" value="HTH-TYPE TRANSCRIPTIONAL REGULATOR LEUO-RELATED"/>
    <property type="match status" value="1"/>
</dbReference>
<evidence type="ECO:0000256" key="2">
    <source>
        <dbReference type="ARBA" id="ARBA00022458"/>
    </source>
</evidence>
<dbReference type="GO" id="GO:0003700">
    <property type="term" value="F:DNA-binding transcription factor activity"/>
    <property type="evidence" value="ECO:0007669"/>
    <property type="project" value="InterPro"/>
</dbReference>
<dbReference type="AlphaFoldDB" id="A0A8E1WF05"/>
<evidence type="ECO:0000313" key="7">
    <source>
        <dbReference type="EMBL" id="MBB6467088.1"/>
    </source>
</evidence>
<dbReference type="Gene3D" id="1.10.10.10">
    <property type="entry name" value="Winged helix-like DNA-binding domain superfamily/Winged helix DNA-binding domain"/>
    <property type="match status" value="1"/>
</dbReference>
<protein>
    <submittedName>
        <fullName evidence="7">DNA-binding transcriptional LysR family regulator</fullName>
    </submittedName>
</protein>